<evidence type="ECO:0000313" key="1">
    <source>
        <dbReference type="EMBL" id="VDM51636.1"/>
    </source>
</evidence>
<name>A0A0R3P9G6_ANGCS</name>
<dbReference type="WBParaSite" id="ACOC_0000005001-mRNA-1">
    <property type="protein sequence ID" value="ACOC_0000005001-mRNA-1"/>
    <property type="gene ID" value="ACOC_0000005001"/>
</dbReference>
<protein>
    <submittedName>
        <fullName evidence="3">PBECR2 domain-containing protein</fullName>
    </submittedName>
</protein>
<evidence type="ECO:0000313" key="2">
    <source>
        <dbReference type="Proteomes" id="UP000267027"/>
    </source>
</evidence>
<dbReference type="OrthoDB" id="5824787at2759"/>
<proteinExistence type="predicted"/>
<dbReference type="EMBL" id="UYYA01000003">
    <property type="protein sequence ID" value="VDM51636.1"/>
    <property type="molecule type" value="Genomic_DNA"/>
</dbReference>
<dbReference type="Proteomes" id="UP000267027">
    <property type="component" value="Unassembled WGS sequence"/>
</dbReference>
<reference evidence="1 2" key="2">
    <citation type="submission" date="2018-11" db="EMBL/GenBank/DDBJ databases">
        <authorList>
            <consortium name="Pathogen Informatics"/>
        </authorList>
    </citation>
    <scope>NUCLEOTIDE SEQUENCE [LARGE SCALE GENOMIC DNA]</scope>
    <source>
        <strain evidence="1 2">Costa Rica</strain>
    </source>
</reference>
<sequence>MQAKRTKRDIVRLAETTRRHPFNAVYDTGIELFLGTHDGRGDGGAGFLVDKSLAKNTDLFKQVTNLIGRLRFERYGPLPALKIVMVYAITSSYDEEEVERFYMDLEVFYREDRTFFMVIIRDFNAKTEPLNPEEGFKNATLEPIDYNGRKRVSGCLSS</sequence>
<accession>A0A0R3P9G6</accession>
<keyword evidence="2" id="KW-1185">Reference proteome</keyword>
<organism evidence="3">
    <name type="scientific">Angiostrongylus costaricensis</name>
    <name type="common">Nematode worm</name>
    <dbReference type="NCBI Taxonomy" id="334426"/>
    <lineage>
        <taxon>Eukaryota</taxon>
        <taxon>Metazoa</taxon>
        <taxon>Ecdysozoa</taxon>
        <taxon>Nematoda</taxon>
        <taxon>Chromadorea</taxon>
        <taxon>Rhabditida</taxon>
        <taxon>Rhabditina</taxon>
        <taxon>Rhabditomorpha</taxon>
        <taxon>Strongyloidea</taxon>
        <taxon>Metastrongylidae</taxon>
        <taxon>Angiostrongylus</taxon>
    </lineage>
</organism>
<gene>
    <name evidence="1" type="ORF">ACOC_LOCUS51</name>
</gene>
<reference evidence="3" key="1">
    <citation type="submission" date="2017-02" db="UniProtKB">
        <authorList>
            <consortium name="WormBaseParasite"/>
        </authorList>
    </citation>
    <scope>IDENTIFICATION</scope>
</reference>
<evidence type="ECO:0000313" key="3">
    <source>
        <dbReference type="WBParaSite" id="ACOC_0000005001-mRNA-1"/>
    </source>
</evidence>
<dbReference type="AlphaFoldDB" id="A0A0R3P9G6"/>